<comment type="function">
    <text evidence="11">Converts adenosine 3'-phosphate 5'-phosphosulfate (PAPS) to adenosine 5'-phosphosulfate (APS) and 3'(2')-phosphoadenosine 5'-phosphate (PAP) to AMP.</text>
</comment>
<dbReference type="AlphaFoldDB" id="A0A9P7B9E6"/>
<dbReference type="OrthoDB" id="411145at2759"/>
<dbReference type="CDD" id="cd01517">
    <property type="entry name" value="PAP_phosphatase"/>
    <property type="match status" value="1"/>
</dbReference>
<gene>
    <name evidence="12" type="primary">MET22</name>
    <name evidence="12" type="ORF">C6P45_005159</name>
</gene>
<dbReference type="GO" id="GO:0000103">
    <property type="term" value="P:sulfate assimilation"/>
    <property type="evidence" value="ECO:0007669"/>
    <property type="project" value="TreeGrafter"/>
</dbReference>
<evidence type="ECO:0000256" key="10">
    <source>
        <dbReference type="PIRSR" id="PIRSR600760-2"/>
    </source>
</evidence>
<dbReference type="Proteomes" id="UP000750334">
    <property type="component" value="Unassembled WGS sequence"/>
</dbReference>
<feature type="binding site" evidence="10">
    <location>
        <position position="145"/>
    </location>
    <ligand>
        <name>Mg(2+)</name>
        <dbReference type="ChEBI" id="CHEBI:18420"/>
        <label>1</label>
        <note>catalytic</note>
    </ligand>
</feature>
<keyword evidence="6 10" id="KW-0460">Magnesium</keyword>
<evidence type="ECO:0000256" key="2">
    <source>
        <dbReference type="ARBA" id="ARBA00009759"/>
    </source>
</evidence>
<dbReference type="PANTHER" id="PTHR43200">
    <property type="entry name" value="PHOSPHATASE"/>
    <property type="match status" value="1"/>
</dbReference>
<dbReference type="Pfam" id="PF00459">
    <property type="entry name" value="Inositol_P"/>
    <property type="match status" value="1"/>
</dbReference>
<evidence type="ECO:0000256" key="6">
    <source>
        <dbReference type="ARBA" id="ARBA00022842"/>
    </source>
</evidence>
<dbReference type="InterPro" id="IPR051090">
    <property type="entry name" value="Inositol_monoP_superfamily"/>
</dbReference>
<keyword evidence="5 11" id="KW-0378">Hydrolase</keyword>
<comment type="similarity">
    <text evidence="2 11">Belongs to the inositol monophosphatase superfamily.</text>
</comment>
<evidence type="ECO:0000256" key="11">
    <source>
        <dbReference type="RuleBase" id="RU368076"/>
    </source>
</evidence>
<dbReference type="PROSITE" id="PS00629">
    <property type="entry name" value="IMP_1"/>
    <property type="match status" value="1"/>
</dbReference>
<keyword evidence="4 10" id="KW-0479">Metal-binding</keyword>
<sequence>MFEKELKVATEAVRLASLLTKRVQSQVIAHRDSSTVIKSDSSPVTIGDFAAQTVIINAIKSNFPDDKVVGEETADGLNDSFLQEILEVIQQNQTLFDEKYYDQHNKITLVNGQFPLNSVQDVRKIINFGDYEGGRKGRFWCLDPIDGTKGFLRGQQFAVCLALIVDGVAQVGVIGCPNLTLGEYSTTITDLPGHEPFGYVFRAVKGQGSYFTTGTLTEPWSQIHVRQLQDTHEMVTLEGVEKSHSSHDEQDAIKNKLSITKSLHLDSQVKYCLLALGLADVYLRLPINLKYQEKIWDHGAGNVIVLEAGGQHTDALEGVPLDFGNGRTLITKGVIASSGPSKLHDLVVRTSKEVISSRN</sequence>
<dbReference type="GO" id="GO:0046872">
    <property type="term" value="F:metal ion binding"/>
    <property type="evidence" value="ECO:0007669"/>
    <property type="project" value="UniProtKB-UniRule"/>
</dbReference>
<dbReference type="InterPro" id="IPR006239">
    <property type="entry name" value="DPNP"/>
</dbReference>
<keyword evidence="13" id="KW-1185">Reference proteome</keyword>
<feature type="binding site" evidence="10">
    <location>
        <position position="146"/>
    </location>
    <ligand>
        <name>Mg(2+)</name>
        <dbReference type="ChEBI" id="CHEBI:18420"/>
        <label>1</label>
        <note>catalytic</note>
    </ligand>
</feature>
<comment type="caution">
    <text evidence="12">The sequence shown here is derived from an EMBL/GenBank/DDBJ whole genome shotgun (WGS) entry which is preliminary data.</text>
</comment>
<feature type="binding site" evidence="10">
    <location>
        <position position="143"/>
    </location>
    <ligand>
        <name>Mg(2+)</name>
        <dbReference type="ChEBI" id="CHEBI:18420"/>
        <label>1</label>
        <note>catalytic</note>
    </ligand>
</feature>
<dbReference type="Gene3D" id="3.30.540.10">
    <property type="entry name" value="Fructose-1,6-Bisphosphatase, subunit A, domain 1"/>
    <property type="match status" value="1"/>
</dbReference>
<evidence type="ECO:0000256" key="1">
    <source>
        <dbReference type="ARBA" id="ARBA00001946"/>
    </source>
</evidence>
<evidence type="ECO:0000256" key="4">
    <source>
        <dbReference type="ARBA" id="ARBA00022723"/>
    </source>
</evidence>
<dbReference type="FunFam" id="3.40.190.80:FF:000003">
    <property type="entry name" value="PAP-specific phosphatase HAL2-like"/>
    <property type="match status" value="1"/>
</dbReference>
<evidence type="ECO:0000313" key="12">
    <source>
        <dbReference type="EMBL" id="KAG0667975.1"/>
    </source>
</evidence>
<dbReference type="Gene3D" id="3.40.190.80">
    <property type="match status" value="1"/>
</dbReference>
<evidence type="ECO:0000256" key="9">
    <source>
        <dbReference type="ARBA" id="ARBA00044484"/>
    </source>
</evidence>
<evidence type="ECO:0000313" key="13">
    <source>
        <dbReference type="Proteomes" id="UP000750334"/>
    </source>
</evidence>
<comment type="catalytic activity">
    <reaction evidence="8">
        <text>adenosine 3',5'-bisphosphate + H2O = AMP + phosphate</text>
        <dbReference type="Rhea" id="RHEA:10040"/>
        <dbReference type="ChEBI" id="CHEBI:15377"/>
        <dbReference type="ChEBI" id="CHEBI:43474"/>
        <dbReference type="ChEBI" id="CHEBI:58343"/>
        <dbReference type="ChEBI" id="CHEBI:456215"/>
        <dbReference type="EC" id="3.1.3.7"/>
    </reaction>
    <physiologicalReaction direction="left-to-right" evidence="8">
        <dbReference type="Rhea" id="RHEA:10041"/>
    </physiologicalReaction>
</comment>
<dbReference type="InterPro" id="IPR020583">
    <property type="entry name" value="Inositol_monoP_metal-BS"/>
</dbReference>
<dbReference type="PANTHER" id="PTHR43200:SF6">
    <property type="entry name" value="3'(2'),5'-BISPHOSPHATE NUCLEOTIDASE"/>
    <property type="match status" value="1"/>
</dbReference>
<dbReference type="EMBL" id="PUHR01000084">
    <property type="protein sequence ID" value="KAG0667975.1"/>
    <property type="molecule type" value="Genomic_DNA"/>
</dbReference>
<feature type="binding site" evidence="10">
    <location>
        <position position="71"/>
    </location>
    <ligand>
        <name>Mg(2+)</name>
        <dbReference type="ChEBI" id="CHEBI:18420"/>
        <label>1</label>
        <note>catalytic</note>
    </ligand>
</feature>
<dbReference type="SUPFAM" id="SSF56655">
    <property type="entry name" value="Carbohydrate phosphatase"/>
    <property type="match status" value="1"/>
</dbReference>
<dbReference type="NCBIfam" id="TIGR01330">
    <property type="entry name" value="bisphos_HAL2"/>
    <property type="match status" value="1"/>
</dbReference>
<feature type="binding site" evidence="10">
    <location>
        <position position="297"/>
    </location>
    <ligand>
        <name>Mg(2+)</name>
        <dbReference type="ChEBI" id="CHEBI:18420"/>
        <label>1</label>
        <note>catalytic</note>
    </ligand>
</feature>
<evidence type="ECO:0000256" key="8">
    <source>
        <dbReference type="ARBA" id="ARBA00044479"/>
    </source>
</evidence>
<comment type="cofactor">
    <cofactor evidence="1 10 11">
        <name>Mg(2+)</name>
        <dbReference type="ChEBI" id="CHEBI:18420"/>
    </cofactor>
</comment>
<evidence type="ECO:0000256" key="3">
    <source>
        <dbReference type="ARBA" id="ARBA00012633"/>
    </source>
</evidence>
<evidence type="ECO:0000256" key="5">
    <source>
        <dbReference type="ARBA" id="ARBA00022801"/>
    </source>
</evidence>
<evidence type="ECO:0000256" key="7">
    <source>
        <dbReference type="ARBA" id="ARBA00044466"/>
    </source>
</evidence>
<protein>
    <recommendedName>
        <fullName evidence="3 11">3'(2'),5'-bisphosphate nucleotidase</fullName>
        <ecNumber evidence="3 11">3.1.3.7</ecNumber>
    </recommendedName>
</protein>
<comment type="catalytic activity">
    <reaction evidence="7">
        <text>adenosine 2',5'-bisphosphate + H2O = AMP + phosphate</text>
        <dbReference type="Rhea" id="RHEA:77643"/>
        <dbReference type="ChEBI" id="CHEBI:15377"/>
        <dbReference type="ChEBI" id="CHEBI:43474"/>
        <dbReference type="ChEBI" id="CHEBI:194156"/>
        <dbReference type="ChEBI" id="CHEBI:456215"/>
        <dbReference type="EC" id="3.1.3.7"/>
    </reaction>
    <physiologicalReaction direction="left-to-right" evidence="7">
        <dbReference type="Rhea" id="RHEA:77644"/>
    </physiologicalReaction>
</comment>
<dbReference type="GO" id="GO:0043647">
    <property type="term" value="P:inositol phosphate metabolic process"/>
    <property type="evidence" value="ECO:0007669"/>
    <property type="project" value="UniProtKB-UniRule"/>
</dbReference>
<dbReference type="GO" id="GO:0008441">
    <property type="term" value="F:3'(2'),5'-bisphosphate nucleotidase activity"/>
    <property type="evidence" value="ECO:0007669"/>
    <property type="project" value="UniProtKB-UniRule"/>
</dbReference>
<dbReference type="InterPro" id="IPR000760">
    <property type="entry name" value="Inositol_monophosphatase-like"/>
</dbReference>
<comment type="catalytic activity">
    <reaction evidence="9">
        <text>3'-phosphoadenylyl sulfate + H2O = adenosine 5'-phosphosulfate + phosphate</text>
        <dbReference type="Rhea" id="RHEA:77639"/>
        <dbReference type="ChEBI" id="CHEBI:15377"/>
        <dbReference type="ChEBI" id="CHEBI:43474"/>
        <dbReference type="ChEBI" id="CHEBI:58243"/>
        <dbReference type="ChEBI" id="CHEBI:58339"/>
        <dbReference type="EC" id="3.1.3.7"/>
    </reaction>
    <physiologicalReaction direction="left-to-right" evidence="9">
        <dbReference type="Rhea" id="RHEA:77640"/>
    </physiologicalReaction>
</comment>
<name>A0A9P7B9E6_MAUEX</name>
<proteinExistence type="inferred from homology"/>
<accession>A0A9P7B9E6</accession>
<dbReference type="EC" id="3.1.3.7" evidence="3 11"/>
<reference evidence="12 13" key="1">
    <citation type="submission" date="2020-11" db="EMBL/GenBank/DDBJ databases">
        <title>Kefir isolates.</title>
        <authorList>
            <person name="Marcisauskas S."/>
            <person name="Kim Y."/>
            <person name="Blasche S."/>
        </authorList>
    </citation>
    <scope>NUCLEOTIDE SEQUENCE [LARGE SCALE GENOMIC DNA]</scope>
    <source>
        <strain evidence="12 13">OG2</strain>
    </source>
</reference>
<organism evidence="12 13">
    <name type="scientific">Maudiozyma exigua</name>
    <name type="common">Yeast</name>
    <name type="synonym">Kazachstania exigua</name>
    <dbReference type="NCBI Taxonomy" id="34358"/>
    <lineage>
        <taxon>Eukaryota</taxon>
        <taxon>Fungi</taxon>
        <taxon>Dikarya</taxon>
        <taxon>Ascomycota</taxon>
        <taxon>Saccharomycotina</taxon>
        <taxon>Saccharomycetes</taxon>
        <taxon>Saccharomycetales</taxon>
        <taxon>Saccharomycetaceae</taxon>
        <taxon>Maudiozyma</taxon>
    </lineage>
</organism>